<keyword evidence="2" id="KW-0645">Protease</keyword>
<dbReference type="GO" id="GO:0004252">
    <property type="term" value="F:serine-type endopeptidase activity"/>
    <property type="evidence" value="ECO:0007669"/>
    <property type="project" value="TreeGrafter"/>
</dbReference>
<dbReference type="EMBL" id="QYUM01000002">
    <property type="protein sequence ID" value="RJF93092.1"/>
    <property type="molecule type" value="Genomic_DNA"/>
</dbReference>
<evidence type="ECO:0000256" key="5">
    <source>
        <dbReference type="ARBA" id="ARBA00022825"/>
    </source>
</evidence>
<evidence type="ECO:0000256" key="6">
    <source>
        <dbReference type="SAM" id="SignalP"/>
    </source>
</evidence>
<reference evidence="8 9" key="1">
    <citation type="submission" date="2018-09" db="EMBL/GenBank/DDBJ databases">
        <authorList>
            <person name="Zhu H."/>
        </authorList>
    </citation>
    <scope>NUCLEOTIDE SEQUENCE [LARGE SCALE GENOMIC DNA]</scope>
    <source>
        <strain evidence="8 9">K2R01-6</strain>
    </source>
</reference>
<keyword evidence="3 6" id="KW-0732">Signal</keyword>
<evidence type="ECO:0000259" key="7">
    <source>
        <dbReference type="Pfam" id="PF00326"/>
    </source>
</evidence>
<dbReference type="Gene3D" id="2.130.10.10">
    <property type="entry name" value="YVTN repeat-like/Quinoprotein amine dehydrogenase"/>
    <property type="match status" value="1"/>
</dbReference>
<protein>
    <submittedName>
        <fullName evidence="8">S9 family peptidase</fullName>
    </submittedName>
</protein>
<evidence type="ECO:0000256" key="1">
    <source>
        <dbReference type="ARBA" id="ARBA00010040"/>
    </source>
</evidence>
<dbReference type="AlphaFoldDB" id="A0A418WPB7"/>
<evidence type="ECO:0000256" key="3">
    <source>
        <dbReference type="ARBA" id="ARBA00022729"/>
    </source>
</evidence>
<dbReference type="Pfam" id="PF00326">
    <property type="entry name" value="Peptidase_S9"/>
    <property type="match status" value="1"/>
</dbReference>
<keyword evidence="5" id="KW-0720">Serine protease</keyword>
<accession>A0A418WPB7</accession>
<dbReference type="Pfam" id="PF07676">
    <property type="entry name" value="PD40"/>
    <property type="match status" value="4"/>
</dbReference>
<dbReference type="FunFam" id="3.40.50.1820:FF:000028">
    <property type="entry name" value="S9 family peptidase"/>
    <property type="match status" value="1"/>
</dbReference>
<dbReference type="GO" id="GO:0006508">
    <property type="term" value="P:proteolysis"/>
    <property type="evidence" value="ECO:0007669"/>
    <property type="project" value="UniProtKB-KW"/>
</dbReference>
<dbReference type="Gene3D" id="2.120.10.30">
    <property type="entry name" value="TolB, C-terminal domain"/>
    <property type="match status" value="1"/>
</dbReference>
<evidence type="ECO:0000313" key="8">
    <source>
        <dbReference type="EMBL" id="RJF93092.1"/>
    </source>
</evidence>
<dbReference type="PANTHER" id="PTHR42776:SF13">
    <property type="entry name" value="DIPEPTIDYL-PEPTIDASE 5"/>
    <property type="match status" value="1"/>
</dbReference>
<evidence type="ECO:0000256" key="2">
    <source>
        <dbReference type="ARBA" id="ARBA00022670"/>
    </source>
</evidence>
<dbReference type="InterPro" id="IPR015943">
    <property type="entry name" value="WD40/YVTN_repeat-like_dom_sf"/>
</dbReference>
<name>A0A418WPB7_9SPHN</name>
<dbReference type="OrthoDB" id="1094230at2"/>
<dbReference type="RefSeq" id="WP_119759371.1">
    <property type="nucleotide sequence ID" value="NZ_QYUM01000002.1"/>
</dbReference>
<feature type="domain" description="Peptidase S9 prolyl oligopeptidase catalytic" evidence="7">
    <location>
        <begin position="470"/>
        <end position="678"/>
    </location>
</feature>
<dbReference type="Proteomes" id="UP000286100">
    <property type="component" value="Unassembled WGS sequence"/>
</dbReference>
<dbReference type="SUPFAM" id="SSF82171">
    <property type="entry name" value="DPP6 N-terminal domain-like"/>
    <property type="match status" value="1"/>
</dbReference>
<comment type="caution">
    <text evidence="8">The sequence shown here is derived from an EMBL/GenBank/DDBJ whole genome shotgun (WGS) entry which is preliminary data.</text>
</comment>
<dbReference type="PANTHER" id="PTHR42776">
    <property type="entry name" value="SERINE PEPTIDASE S9 FAMILY MEMBER"/>
    <property type="match status" value="1"/>
</dbReference>
<keyword evidence="4" id="KW-0378">Hydrolase</keyword>
<organism evidence="8 9">
    <name type="scientific">Sphingomonas cavernae</name>
    <dbReference type="NCBI Taxonomy" id="2320861"/>
    <lineage>
        <taxon>Bacteria</taxon>
        <taxon>Pseudomonadati</taxon>
        <taxon>Pseudomonadota</taxon>
        <taxon>Alphaproteobacteria</taxon>
        <taxon>Sphingomonadales</taxon>
        <taxon>Sphingomonadaceae</taxon>
        <taxon>Sphingomonas</taxon>
    </lineage>
</organism>
<evidence type="ECO:0000313" key="9">
    <source>
        <dbReference type="Proteomes" id="UP000286100"/>
    </source>
</evidence>
<proteinExistence type="inferred from homology"/>
<dbReference type="InterPro" id="IPR029058">
    <property type="entry name" value="AB_hydrolase_fold"/>
</dbReference>
<feature type="signal peptide" evidence="6">
    <location>
        <begin position="1"/>
        <end position="23"/>
    </location>
</feature>
<evidence type="ECO:0000256" key="4">
    <source>
        <dbReference type="ARBA" id="ARBA00022801"/>
    </source>
</evidence>
<gene>
    <name evidence="8" type="ORF">D3876_01590</name>
</gene>
<dbReference type="InterPro" id="IPR011042">
    <property type="entry name" value="6-blade_b-propeller_TolB-like"/>
</dbReference>
<keyword evidence="9" id="KW-1185">Reference proteome</keyword>
<dbReference type="InterPro" id="IPR011659">
    <property type="entry name" value="WD40"/>
</dbReference>
<dbReference type="SUPFAM" id="SSF53474">
    <property type="entry name" value="alpha/beta-Hydrolases"/>
    <property type="match status" value="1"/>
</dbReference>
<dbReference type="InterPro" id="IPR001375">
    <property type="entry name" value="Peptidase_S9_cat"/>
</dbReference>
<dbReference type="Gene3D" id="3.40.50.1820">
    <property type="entry name" value="alpha/beta hydrolase"/>
    <property type="match status" value="1"/>
</dbReference>
<sequence length="680" mass="73965">MKKLLLASLGALAIAQTPTAVLARPMTPEDLATMRRIAAPTVSPDGRWVAYQLSETDLGANKRRNDLWLLDLTKKNAAPVRIASAPDKSEHDPKFSADGKFLYFLSNASETDQLWRVALPSGTPEQVTSLSTDVAGFALSPANDKLAVWADRNVACVDFECSNVRIGKPDGSGRAYDSIFVRHWDSWEVPGEHSRVYVLNLANGKATGGTSVMGKLVGDSPSKPYGGGEEVAWSADGKSIFFALRIADQGEPNSTNLDIYQSPADGSGEPVNLTAANPATDTFPAVSPDGKWLAYAAMKRPTYEADKYTVMLRDLTSGETRALTDNWDRSVGSIAWAKDGKSLIVTAQDTLDDPVFSVDVATAKVTRLTKEGTAGNVNTLADGSIVYTLNSIAAPDDLYHQKGSKPVRLTAVNADKLKDLDPVSAERFSFAGAGGDTVWGQIVKPAGVKAKLPVALLVHGGPQSSFGNGWSYRWNPRLFSAPGYAAVTIDFHGSTGYGQYFTDSINKDWGGKPLQDLKLGLAAASAKDAGIDTANACALGGSYGGYMMNWIAGNWPDGFKCLVTHAGVFDLRAMAFETEELWFDEWDHGGPWWKRTEPEKWNPVNHVTKWKTPTLVIHGEKDFRIPYSQSLGVFTALQRQGIDSRLLVFPDENHWILKPKNSIQWYTEVHAWLGKWTKGE</sequence>
<feature type="chain" id="PRO_5019309344" evidence="6">
    <location>
        <begin position="24"/>
        <end position="680"/>
    </location>
</feature>
<comment type="similarity">
    <text evidence="1">Belongs to the peptidase S9C family.</text>
</comment>